<feature type="domain" description="HD/PDEase" evidence="1">
    <location>
        <begin position="32"/>
        <end position="152"/>
    </location>
</feature>
<evidence type="ECO:0000259" key="1">
    <source>
        <dbReference type="SMART" id="SM00471"/>
    </source>
</evidence>
<comment type="caution">
    <text evidence="2">The sequence shown here is derived from an EMBL/GenBank/DDBJ whole genome shotgun (WGS) entry which is preliminary data.</text>
</comment>
<organism evidence="2 3">
    <name type="scientific">Halocalculus aciditolerans</name>
    <dbReference type="NCBI Taxonomy" id="1383812"/>
    <lineage>
        <taxon>Archaea</taxon>
        <taxon>Methanobacteriati</taxon>
        <taxon>Methanobacteriota</taxon>
        <taxon>Stenosarchaea group</taxon>
        <taxon>Halobacteria</taxon>
        <taxon>Halobacteriales</taxon>
        <taxon>Halobacteriaceae</taxon>
        <taxon>Halocalculus</taxon>
    </lineage>
</organism>
<accession>A0A830FL68</accession>
<reference evidence="2" key="1">
    <citation type="journal article" date="2014" name="Int. J. Syst. Evol. Microbiol.">
        <title>Complete genome sequence of Corynebacterium casei LMG S-19264T (=DSM 44701T), isolated from a smear-ripened cheese.</title>
        <authorList>
            <consortium name="US DOE Joint Genome Institute (JGI-PGF)"/>
            <person name="Walter F."/>
            <person name="Albersmeier A."/>
            <person name="Kalinowski J."/>
            <person name="Ruckert C."/>
        </authorList>
    </citation>
    <scope>NUCLEOTIDE SEQUENCE</scope>
    <source>
        <strain evidence="2">JCM 19596</strain>
    </source>
</reference>
<gene>
    <name evidence="2" type="ORF">GCM10009039_25870</name>
</gene>
<evidence type="ECO:0000313" key="3">
    <source>
        <dbReference type="Proteomes" id="UP000607197"/>
    </source>
</evidence>
<dbReference type="GO" id="GO:0016787">
    <property type="term" value="F:hydrolase activity"/>
    <property type="evidence" value="ECO:0007669"/>
    <property type="project" value="UniProtKB-KW"/>
</dbReference>
<keyword evidence="2" id="KW-0378">Hydrolase</keyword>
<sequence length="232" mass="26024">MDKRPAVTVENMPSELGPLAREVSRSYYEAAFPAHDMFHAKRVHDISQQLADEHPQDVDRDVLAAAAWFHDIGRPLERVGEIDDHDEWAANEATSLLEAEDVRPDQITAIEHCLRTHSIRASSPDPETLEAKLLFDADKLDATGAVGLIRLACIVGERSGRTGDRYAVIDDASTLSTGRPEVPDIELLRDWARERLDALYTDHGRRLGASRWSFMESFFEQFALETTADAEQ</sequence>
<dbReference type="NCBIfam" id="TIGR00277">
    <property type="entry name" value="HDIG"/>
    <property type="match status" value="1"/>
</dbReference>
<dbReference type="InterPro" id="IPR003607">
    <property type="entry name" value="HD/PDEase_dom"/>
</dbReference>
<dbReference type="PANTHER" id="PTHR33594:SF1">
    <property type="entry name" value="HD_PDEASE DOMAIN-CONTAINING PROTEIN"/>
    <property type="match status" value="1"/>
</dbReference>
<dbReference type="PANTHER" id="PTHR33594">
    <property type="entry name" value="SUPERFAMILY HYDROLASE, PUTATIVE (AFU_ORTHOLOGUE AFUA_1G03035)-RELATED"/>
    <property type="match status" value="1"/>
</dbReference>
<name>A0A830FL68_9EURY</name>
<dbReference type="Proteomes" id="UP000607197">
    <property type="component" value="Unassembled WGS sequence"/>
</dbReference>
<dbReference type="SMART" id="SM00471">
    <property type="entry name" value="HDc"/>
    <property type="match status" value="1"/>
</dbReference>
<dbReference type="AlphaFoldDB" id="A0A830FL68"/>
<dbReference type="InterPro" id="IPR006674">
    <property type="entry name" value="HD_domain"/>
</dbReference>
<dbReference type="CDD" id="cd00077">
    <property type="entry name" value="HDc"/>
    <property type="match status" value="1"/>
</dbReference>
<dbReference type="EMBL" id="BMPG01000003">
    <property type="protein sequence ID" value="GGL66737.1"/>
    <property type="molecule type" value="Genomic_DNA"/>
</dbReference>
<reference evidence="2" key="2">
    <citation type="submission" date="2020-09" db="EMBL/GenBank/DDBJ databases">
        <authorList>
            <person name="Sun Q."/>
            <person name="Ohkuma M."/>
        </authorList>
    </citation>
    <scope>NUCLEOTIDE SEQUENCE</scope>
    <source>
        <strain evidence="2">JCM 19596</strain>
    </source>
</reference>
<protein>
    <submittedName>
        <fullName evidence="2">Phosphohydrolase</fullName>
    </submittedName>
</protein>
<dbReference type="Pfam" id="PF01966">
    <property type="entry name" value="HD"/>
    <property type="match status" value="1"/>
</dbReference>
<keyword evidence="3" id="KW-1185">Reference proteome</keyword>
<dbReference type="SUPFAM" id="SSF109604">
    <property type="entry name" value="HD-domain/PDEase-like"/>
    <property type="match status" value="1"/>
</dbReference>
<dbReference type="Gene3D" id="1.10.3210.50">
    <property type="match status" value="1"/>
</dbReference>
<proteinExistence type="predicted"/>
<dbReference type="InterPro" id="IPR006675">
    <property type="entry name" value="HDIG_dom"/>
</dbReference>
<evidence type="ECO:0000313" key="2">
    <source>
        <dbReference type="EMBL" id="GGL66737.1"/>
    </source>
</evidence>